<dbReference type="AlphaFoldDB" id="A0A0F9FXP0"/>
<feature type="non-terminal residue" evidence="1">
    <location>
        <position position="118"/>
    </location>
</feature>
<gene>
    <name evidence="1" type="ORF">LCGC14_1898000</name>
</gene>
<accession>A0A0F9FXP0</accession>
<dbReference type="EMBL" id="LAZR01019823">
    <property type="protein sequence ID" value="KKL91103.1"/>
    <property type="molecule type" value="Genomic_DNA"/>
</dbReference>
<sequence>MNKVIEILERLVKNWSLGKMDVDSEAITQAIQWGEALQSAEGELPEIPYSKLKEIICYHKQNNNIKDEVGILLDLQNLFEKNLDLCKPILANWIACKKRYQDSLGERTGELITLQNDL</sequence>
<comment type="caution">
    <text evidence="1">The sequence shown here is derived from an EMBL/GenBank/DDBJ whole genome shotgun (WGS) entry which is preliminary data.</text>
</comment>
<organism evidence="1">
    <name type="scientific">marine sediment metagenome</name>
    <dbReference type="NCBI Taxonomy" id="412755"/>
    <lineage>
        <taxon>unclassified sequences</taxon>
        <taxon>metagenomes</taxon>
        <taxon>ecological metagenomes</taxon>
    </lineage>
</organism>
<protein>
    <submittedName>
        <fullName evidence="1">Uncharacterized protein</fullName>
    </submittedName>
</protein>
<name>A0A0F9FXP0_9ZZZZ</name>
<proteinExistence type="predicted"/>
<evidence type="ECO:0000313" key="1">
    <source>
        <dbReference type="EMBL" id="KKL91103.1"/>
    </source>
</evidence>
<reference evidence="1" key="1">
    <citation type="journal article" date="2015" name="Nature">
        <title>Complex archaea that bridge the gap between prokaryotes and eukaryotes.</title>
        <authorList>
            <person name="Spang A."/>
            <person name="Saw J.H."/>
            <person name="Jorgensen S.L."/>
            <person name="Zaremba-Niedzwiedzka K."/>
            <person name="Martijn J."/>
            <person name="Lind A.E."/>
            <person name="van Eijk R."/>
            <person name="Schleper C."/>
            <person name="Guy L."/>
            <person name="Ettema T.J."/>
        </authorList>
    </citation>
    <scope>NUCLEOTIDE SEQUENCE</scope>
</reference>